<reference evidence="1 3" key="1">
    <citation type="submission" date="2021-03" db="EMBL/GenBank/DDBJ databases">
        <title>Draft genome and methylome analysis of Thiotrix fructosivoruns ATCC 49748.</title>
        <authorList>
            <person name="Fomenkov A."/>
            <person name="Grabovich M.Y."/>
            <person name="Roberts R.J."/>
        </authorList>
    </citation>
    <scope>NUCLEOTIDE SEQUENCE [LARGE SCALE GENOMIC DNA]</scope>
    <source>
        <strain evidence="1 3">ATCC 49748</strain>
    </source>
</reference>
<proteinExistence type="predicted"/>
<organism evidence="2">
    <name type="scientific">Thiothrix fructosivorans</name>
    <dbReference type="NCBI Taxonomy" id="111770"/>
    <lineage>
        <taxon>Bacteria</taxon>
        <taxon>Pseudomonadati</taxon>
        <taxon>Pseudomonadota</taxon>
        <taxon>Gammaproteobacteria</taxon>
        <taxon>Thiotrichales</taxon>
        <taxon>Thiotrichaceae</taxon>
        <taxon>Thiothrix</taxon>
    </lineage>
</organism>
<dbReference type="RefSeq" id="WP_207252860.1">
    <property type="nucleotide sequence ID" value="NZ_JAFMPM010000008.1"/>
</dbReference>
<dbReference type="EMBL" id="JAFMPM010000008">
    <property type="protein sequence ID" value="MBO0615131.1"/>
    <property type="molecule type" value="Genomic_DNA"/>
</dbReference>
<reference evidence="2" key="2">
    <citation type="submission" date="2021-04" db="EMBL/GenBank/DDBJ databases">
        <title>Complete Genome and methylome analysis of Thiothrix fructosivorans ATCC 49748.</title>
        <authorList>
            <person name="Fomenkov A."/>
            <person name="Sun L."/>
            <person name="Vincze T."/>
            <person name="Grabovich M.Y."/>
            <person name="Roberts R.J."/>
        </authorList>
    </citation>
    <scope>NUCLEOTIDE SEQUENCE</scope>
    <source>
        <strain evidence="2">ATCC 49748</strain>
    </source>
</reference>
<name>A0A8B0SD56_9GAMM</name>
<accession>A0A8B0SD56</accession>
<gene>
    <name evidence="2" type="ORF">J1836_015115</name>
    <name evidence="1" type="ORF">J1836_19725</name>
</gene>
<protein>
    <submittedName>
        <fullName evidence="2">Uncharacterized protein</fullName>
    </submittedName>
</protein>
<evidence type="ECO:0000313" key="2">
    <source>
        <dbReference type="EMBL" id="QTX09923.1"/>
    </source>
</evidence>
<evidence type="ECO:0000313" key="3">
    <source>
        <dbReference type="Proteomes" id="UP000664466"/>
    </source>
</evidence>
<dbReference type="Proteomes" id="UP000664466">
    <property type="component" value="Unassembled WGS sequence"/>
</dbReference>
<dbReference type="AlphaFoldDB" id="A0A8B0SD56"/>
<keyword evidence="3" id="KW-1185">Reference proteome</keyword>
<evidence type="ECO:0000313" key="1">
    <source>
        <dbReference type="EMBL" id="MBO0615131.1"/>
    </source>
</evidence>
<sequence>MEMIQTNNNSSQPDYLIARNEQLKQYRDDQNKIIALASRPDVSTKVNVNNLILKAKQLLNEITALNISNLNLPVGTTISAQINNSIDAKTTELFILLKDIKDTNKFSGKIWS</sequence>
<dbReference type="EMBL" id="CP072748">
    <property type="protein sequence ID" value="QTX09923.1"/>
    <property type="molecule type" value="Genomic_DNA"/>
</dbReference>